<dbReference type="InterPro" id="IPR027417">
    <property type="entry name" value="P-loop_NTPase"/>
</dbReference>
<gene>
    <name evidence="3" type="ORF">METD_I5379</name>
</gene>
<accession>C7CMJ5</accession>
<dbReference type="KEGG" id="mdi:METDI5379"/>
<sequence>MKGLRLEADVTQSSQTNEPSTSDPVHLVRSFMVQMGLSILFDGSVQTGGRPPQISGPGDATAWIARPLDWSVASIVDHVMLELGRGGIKLGTNDVARAARQIVREDQRGRLDRIMQPLLFAELDIAEQAKARDAWAHLVAAIFDLDPALGAAVLQHFVWQVKRKQLGHAVRHHLMPVIVGPEQGSGKTTFVRRFLGPLEELASDPVLLSDLADPRSGDVLRFPVVVIDDVERLDPRLNAVLKSLITATAVSRRLLRTSAAEKRRQCATLIGTANEPVRMLIADPTGHRRFMELRFRNGAVEKGGDPAVWRTVNETDYDLLWRSVDGFGPSPILPHLSALAAVQAAAAPVDRLRECLVGLDLRSEDVQNISERGGVGAKDLQLLVSALLREEMTPNVFSARMAVLVHDRAVPFRPKVRTAKGIVYPFKHFH</sequence>
<dbReference type="SUPFAM" id="SSF52540">
    <property type="entry name" value="P-loop containing nucleoside triphosphate hydrolases"/>
    <property type="match status" value="1"/>
</dbReference>
<name>C7CMJ5_METED</name>
<feature type="compositionally biased region" description="Polar residues" evidence="1">
    <location>
        <begin position="10"/>
        <end position="23"/>
    </location>
</feature>
<organism evidence="3 4">
    <name type="scientific">Methylorubrum extorquens (strain DSM 6343 / CIP 106787 / DM4)</name>
    <name type="common">Methylobacterium extorquens</name>
    <dbReference type="NCBI Taxonomy" id="661410"/>
    <lineage>
        <taxon>Bacteria</taxon>
        <taxon>Pseudomonadati</taxon>
        <taxon>Pseudomonadota</taxon>
        <taxon>Alphaproteobacteria</taxon>
        <taxon>Hyphomicrobiales</taxon>
        <taxon>Methylobacteriaceae</taxon>
        <taxon>Methylorubrum</taxon>
    </lineage>
</organism>
<feature type="domain" description="Virulence-associated protein E-like" evidence="2">
    <location>
        <begin position="147"/>
        <end position="299"/>
    </location>
</feature>
<dbReference type="Pfam" id="PF05272">
    <property type="entry name" value="VapE-like_dom"/>
    <property type="match status" value="1"/>
</dbReference>
<dbReference type="RefSeq" id="WP_015824448.1">
    <property type="nucleotide sequence ID" value="NC_012988.1"/>
</dbReference>
<evidence type="ECO:0000313" key="4">
    <source>
        <dbReference type="Proteomes" id="UP000008070"/>
    </source>
</evidence>
<dbReference type="AlphaFoldDB" id="C7CMJ5"/>
<feature type="region of interest" description="Disordered" evidence="1">
    <location>
        <begin position="1"/>
        <end position="24"/>
    </location>
</feature>
<dbReference type="InterPro" id="IPR007936">
    <property type="entry name" value="VapE-like_dom"/>
</dbReference>
<dbReference type="HOGENOM" id="CLU_637457_0_0_5"/>
<reference evidence="4" key="1">
    <citation type="journal article" date="2009" name="PLoS ONE">
        <title>Methylobacterium genome sequences: a reference blueprint to investigate microbial metabolism of C1 compounds from natural and industrial sources.</title>
        <authorList>
            <person name="Vuilleumier S."/>
            <person name="Chistoserdova L."/>
            <person name="Lee M.-C."/>
            <person name="Bringel F."/>
            <person name="Lajus A."/>
            <person name="Zhou Y."/>
            <person name="Gourion B."/>
            <person name="Barbe V."/>
            <person name="Chang J."/>
            <person name="Cruveiller S."/>
            <person name="Dossat C."/>
            <person name="Gillett W."/>
            <person name="Gruffaz C."/>
            <person name="Haugen E."/>
            <person name="Hourcade E."/>
            <person name="Levy R."/>
            <person name="Mangenot S."/>
            <person name="Muller E."/>
            <person name="Nadalig T."/>
            <person name="Pagni M."/>
            <person name="Penny C."/>
            <person name="Peyraud R."/>
            <person name="Robinson D.G."/>
            <person name="Roche D."/>
            <person name="Rouy Z."/>
            <person name="Saenampechek C."/>
            <person name="Salvignol G."/>
            <person name="Vallenet D."/>
            <person name="Wu Z."/>
            <person name="Marx C.J."/>
            <person name="Vorholt J.A."/>
            <person name="Olson M.V."/>
            <person name="Kaul R."/>
            <person name="Weissenbach J."/>
            <person name="Medigue C."/>
            <person name="Lidstrom M.E."/>
        </authorList>
    </citation>
    <scope>NUCLEOTIDE SEQUENCE [LARGE SCALE GENOMIC DNA]</scope>
    <source>
        <strain evidence="4">DSM 6343 / CIP 106787 / DM4</strain>
    </source>
</reference>
<dbReference type="GeneID" id="72992086"/>
<proteinExistence type="predicted"/>
<evidence type="ECO:0000313" key="3">
    <source>
        <dbReference type="EMBL" id="CAX26990.1"/>
    </source>
</evidence>
<dbReference type="EMBL" id="FP103042">
    <property type="protein sequence ID" value="CAX26990.1"/>
    <property type="molecule type" value="Genomic_DNA"/>
</dbReference>
<dbReference type="Proteomes" id="UP000008070">
    <property type="component" value="Chromosome"/>
</dbReference>
<protein>
    <recommendedName>
        <fullName evidence="2">Virulence-associated protein E-like domain-containing protein</fullName>
    </recommendedName>
</protein>
<evidence type="ECO:0000259" key="2">
    <source>
        <dbReference type="Pfam" id="PF05272"/>
    </source>
</evidence>
<evidence type="ECO:0000256" key="1">
    <source>
        <dbReference type="SAM" id="MobiDB-lite"/>
    </source>
</evidence>